<evidence type="ECO:0000313" key="1">
    <source>
        <dbReference type="EMBL" id="KAG1790152.1"/>
    </source>
</evidence>
<dbReference type="OrthoDB" id="2686689at2759"/>
<accession>A0A9P7DEF1</accession>
<dbReference type="Proteomes" id="UP000719766">
    <property type="component" value="Unassembled WGS sequence"/>
</dbReference>
<keyword evidence="2" id="KW-1185">Reference proteome</keyword>
<dbReference type="AlphaFoldDB" id="A0A9P7DEF1"/>
<sequence>MSAVHSRRDVFFTVMNNQPNQQLIPPPLQTIRAAYAELGRRVTVALCTQIGDHTRLGEEQRHCLRLSALVTQASSVVPRYILLFAQLDLQSMIDHLDDAARQSVDPPDAPPIQASYVVPTGRPGRPRIEIEPSILAPAIELRGPTHLAAVFQVSARTVRRRALEYGLVEPGAPVYVDYEAEDGTVT</sequence>
<dbReference type="EMBL" id="JABBWE010000052">
    <property type="protein sequence ID" value="KAG1790152.1"/>
    <property type="molecule type" value="Genomic_DNA"/>
</dbReference>
<gene>
    <name evidence="1" type="ORF">HD556DRAFT_1490902</name>
</gene>
<dbReference type="RefSeq" id="XP_041157127.1">
    <property type="nucleotide sequence ID" value="XM_041308793.1"/>
</dbReference>
<dbReference type="GeneID" id="64602557"/>
<protein>
    <submittedName>
        <fullName evidence="1">Uncharacterized protein</fullName>
    </submittedName>
</protein>
<comment type="caution">
    <text evidence="1">The sequence shown here is derived from an EMBL/GenBank/DDBJ whole genome shotgun (WGS) entry which is preliminary data.</text>
</comment>
<evidence type="ECO:0000313" key="2">
    <source>
        <dbReference type="Proteomes" id="UP000719766"/>
    </source>
</evidence>
<organism evidence="1 2">
    <name type="scientific">Suillus plorans</name>
    <dbReference type="NCBI Taxonomy" id="116603"/>
    <lineage>
        <taxon>Eukaryota</taxon>
        <taxon>Fungi</taxon>
        <taxon>Dikarya</taxon>
        <taxon>Basidiomycota</taxon>
        <taxon>Agaricomycotina</taxon>
        <taxon>Agaricomycetes</taxon>
        <taxon>Agaricomycetidae</taxon>
        <taxon>Boletales</taxon>
        <taxon>Suillineae</taxon>
        <taxon>Suillaceae</taxon>
        <taxon>Suillus</taxon>
    </lineage>
</organism>
<name>A0A9P7DEF1_9AGAM</name>
<reference evidence="1" key="1">
    <citation type="journal article" date="2020" name="New Phytol.">
        <title>Comparative genomics reveals dynamic genome evolution in host specialist ectomycorrhizal fungi.</title>
        <authorList>
            <person name="Lofgren L.A."/>
            <person name="Nguyen N.H."/>
            <person name="Vilgalys R."/>
            <person name="Ruytinx J."/>
            <person name="Liao H.L."/>
            <person name="Branco S."/>
            <person name="Kuo A."/>
            <person name="LaButti K."/>
            <person name="Lipzen A."/>
            <person name="Andreopoulos W."/>
            <person name="Pangilinan J."/>
            <person name="Riley R."/>
            <person name="Hundley H."/>
            <person name="Na H."/>
            <person name="Barry K."/>
            <person name="Grigoriev I.V."/>
            <person name="Stajich J.E."/>
            <person name="Kennedy P.G."/>
        </authorList>
    </citation>
    <scope>NUCLEOTIDE SEQUENCE</scope>
    <source>
        <strain evidence="1">S12</strain>
    </source>
</reference>
<proteinExistence type="predicted"/>